<reference evidence="2" key="2">
    <citation type="submission" date="2021-01" db="UniProtKB">
        <authorList>
            <consortium name="EnsemblMetazoa"/>
        </authorList>
    </citation>
    <scope>IDENTIFICATION</scope>
</reference>
<dbReference type="GO" id="GO:0016491">
    <property type="term" value="F:oxidoreductase activity"/>
    <property type="evidence" value="ECO:0007669"/>
    <property type="project" value="InterPro"/>
</dbReference>
<keyword evidence="3" id="KW-1185">Reference proteome</keyword>
<dbReference type="Proteomes" id="UP000007110">
    <property type="component" value="Unassembled WGS sequence"/>
</dbReference>
<dbReference type="InParanoid" id="A0A7M7G460"/>
<dbReference type="GO" id="GO:0005829">
    <property type="term" value="C:cytosol"/>
    <property type="evidence" value="ECO:0000318"/>
    <property type="project" value="GO_Central"/>
</dbReference>
<dbReference type="PANTHER" id="PTHR30543:SF21">
    <property type="entry name" value="NAD(P)H-DEPENDENT FMN REDUCTASE LOT6"/>
    <property type="match status" value="1"/>
</dbReference>
<dbReference type="GeneID" id="757267"/>
<feature type="domain" description="NADPH-dependent FMN reductase-like" evidence="1">
    <location>
        <begin position="8"/>
        <end position="156"/>
    </location>
</feature>
<sequence>MATASGLKVVLFLGTCREGRIGIRVANFLINQLKARGHEVDFLDAQEMNLPILTKPIHFYKDQLEAPTILQTAKAKIVAADCYVVVSGEYNHSIPPGLSNLFDYFPASIFSYKPSGIVCYSPGQYGGMRSAMQLRAFLGEMGCISVSNIFGIPKVHEAISEEGKPQNEHMEKGAGKLLVQLEWMAQAMKAQREKAGTP</sequence>
<dbReference type="KEGG" id="spu:115919824"/>
<dbReference type="AlphaFoldDB" id="A0A7M7G460"/>
<organism evidence="2 3">
    <name type="scientific">Strongylocentrotus purpuratus</name>
    <name type="common">Purple sea urchin</name>
    <dbReference type="NCBI Taxonomy" id="7668"/>
    <lineage>
        <taxon>Eukaryota</taxon>
        <taxon>Metazoa</taxon>
        <taxon>Echinodermata</taxon>
        <taxon>Eleutherozoa</taxon>
        <taxon>Echinozoa</taxon>
        <taxon>Echinoidea</taxon>
        <taxon>Euechinoidea</taxon>
        <taxon>Echinacea</taxon>
        <taxon>Camarodonta</taxon>
        <taxon>Echinidea</taxon>
        <taxon>Strongylocentrotidae</taxon>
        <taxon>Strongylocentrotus</taxon>
    </lineage>
</organism>
<dbReference type="InterPro" id="IPR029039">
    <property type="entry name" value="Flavoprotein-like_sf"/>
</dbReference>
<dbReference type="Pfam" id="PF03358">
    <property type="entry name" value="FMN_red"/>
    <property type="match status" value="1"/>
</dbReference>
<evidence type="ECO:0000259" key="1">
    <source>
        <dbReference type="Pfam" id="PF03358"/>
    </source>
</evidence>
<dbReference type="OMA" id="EYFWRPS"/>
<dbReference type="GO" id="GO:0010181">
    <property type="term" value="F:FMN binding"/>
    <property type="evidence" value="ECO:0000318"/>
    <property type="project" value="GO_Central"/>
</dbReference>
<reference evidence="3" key="1">
    <citation type="submission" date="2015-02" db="EMBL/GenBank/DDBJ databases">
        <title>Genome sequencing for Strongylocentrotus purpuratus.</title>
        <authorList>
            <person name="Murali S."/>
            <person name="Liu Y."/>
            <person name="Vee V."/>
            <person name="English A."/>
            <person name="Wang M."/>
            <person name="Skinner E."/>
            <person name="Han Y."/>
            <person name="Muzny D.M."/>
            <person name="Worley K.C."/>
            <person name="Gibbs R.A."/>
        </authorList>
    </citation>
    <scope>NUCLEOTIDE SEQUENCE</scope>
</reference>
<evidence type="ECO:0000313" key="2">
    <source>
        <dbReference type="EnsemblMetazoa" id="XP_001197762"/>
    </source>
</evidence>
<dbReference type="RefSeq" id="XP_030830078.1">
    <property type="nucleotide sequence ID" value="XM_030974218.1"/>
</dbReference>
<dbReference type="SUPFAM" id="SSF52218">
    <property type="entry name" value="Flavoproteins"/>
    <property type="match status" value="1"/>
</dbReference>
<dbReference type="OrthoDB" id="68575at2759"/>
<dbReference type="EnsemblMetazoa" id="XM_001197762">
    <property type="protein sequence ID" value="XP_001197762"/>
    <property type="gene ID" value="LOC757267"/>
</dbReference>
<dbReference type="EnsemblMetazoa" id="XM_030974218">
    <property type="protein sequence ID" value="XP_030830078"/>
    <property type="gene ID" value="LOC115919824"/>
</dbReference>
<dbReference type="InterPro" id="IPR050712">
    <property type="entry name" value="NAD(P)H-dep_reductase"/>
</dbReference>
<protein>
    <recommendedName>
        <fullName evidence="1">NADPH-dependent FMN reductase-like domain-containing protein</fullName>
    </recommendedName>
</protein>
<dbReference type="PANTHER" id="PTHR30543">
    <property type="entry name" value="CHROMATE REDUCTASE"/>
    <property type="match status" value="1"/>
</dbReference>
<dbReference type="GeneID" id="115919824"/>
<evidence type="ECO:0000313" key="3">
    <source>
        <dbReference type="Proteomes" id="UP000007110"/>
    </source>
</evidence>
<dbReference type="RefSeq" id="XP_001197762.1">
    <property type="nucleotide sequence ID" value="XM_001197762.4"/>
</dbReference>
<accession>A0A7M7G460</accession>
<name>A0A7M7G460_STRPU</name>
<dbReference type="FunFam" id="3.40.50.360:FF:000078">
    <property type="entry name" value="Chromate reductase"/>
    <property type="match status" value="1"/>
</dbReference>
<dbReference type="KEGG" id="spu:757267"/>
<proteinExistence type="predicted"/>
<dbReference type="Gene3D" id="3.40.50.360">
    <property type="match status" value="1"/>
</dbReference>
<dbReference type="InterPro" id="IPR005025">
    <property type="entry name" value="FMN_Rdtase-like_dom"/>
</dbReference>